<evidence type="ECO:0000256" key="2">
    <source>
        <dbReference type="ARBA" id="ARBA00022771"/>
    </source>
</evidence>
<evidence type="ECO:0000256" key="5">
    <source>
        <dbReference type="SAM" id="Coils"/>
    </source>
</evidence>
<proteinExistence type="predicted"/>
<dbReference type="EMBL" id="JARTFS010000004">
    <property type="protein sequence ID" value="MED4400572.1"/>
    <property type="molecule type" value="Genomic_DNA"/>
</dbReference>
<name>A0ABU6NTV1_9BACI</name>
<protein>
    <submittedName>
        <fullName evidence="7">TraR/DksA C4-type zinc finger protein</fullName>
    </submittedName>
</protein>
<keyword evidence="2" id="KW-0863">Zinc-finger</keyword>
<dbReference type="SUPFAM" id="SSF57716">
    <property type="entry name" value="Glucocorticoid receptor-like (DNA-binding domain)"/>
    <property type="match status" value="1"/>
</dbReference>
<dbReference type="InterPro" id="IPR037187">
    <property type="entry name" value="DnaK_N"/>
</dbReference>
<dbReference type="PANTHER" id="PTHR33823:SF4">
    <property type="entry name" value="GENERAL STRESS PROTEIN 16O"/>
    <property type="match status" value="1"/>
</dbReference>
<feature type="coiled-coil region" evidence="5">
    <location>
        <begin position="15"/>
        <end position="83"/>
    </location>
</feature>
<evidence type="ECO:0000256" key="4">
    <source>
        <dbReference type="PROSITE-ProRule" id="PRU00510"/>
    </source>
</evidence>
<dbReference type="GeneID" id="301142658"/>
<sequence>MLSKQDLIHFERKLLEKKQEIINMIETNEKSLREDYGELTAYDNHFADTATELDEREKEMMLNDNAKDLLEDVEEALERIKKGTYGICIDTGEEIPYSRLEVLPYAKRTLKAQEEFESGTVIQEEDKSFLTPPDDKRGDKRIDIADELQYEHGNSSY</sequence>
<keyword evidence="1" id="KW-0479">Metal-binding</keyword>
<dbReference type="SUPFAM" id="SSF109635">
    <property type="entry name" value="DnaK suppressor protein DksA, alpha-hairpin domain"/>
    <property type="match status" value="1"/>
</dbReference>
<keyword evidence="5" id="KW-0175">Coiled coil</keyword>
<feature type="domain" description="Zinc finger DksA/TraR C4-type" evidence="6">
    <location>
        <begin position="83"/>
        <end position="117"/>
    </location>
</feature>
<dbReference type="PROSITE" id="PS51128">
    <property type="entry name" value="ZF_DKSA_2"/>
    <property type="match status" value="1"/>
</dbReference>
<dbReference type="PANTHER" id="PTHR33823">
    <property type="entry name" value="RNA POLYMERASE-BINDING TRANSCRIPTION FACTOR DKSA-RELATED"/>
    <property type="match status" value="1"/>
</dbReference>
<dbReference type="Gene3D" id="1.20.120.910">
    <property type="entry name" value="DksA, coiled-coil domain"/>
    <property type="match status" value="1"/>
</dbReference>
<gene>
    <name evidence="7" type="ORF">P9271_04405</name>
</gene>
<evidence type="ECO:0000313" key="8">
    <source>
        <dbReference type="Proteomes" id="UP001342826"/>
    </source>
</evidence>
<dbReference type="Proteomes" id="UP001342826">
    <property type="component" value="Unassembled WGS sequence"/>
</dbReference>
<dbReference type="RefSeq" id="WP_066233990.1">
    <property type="nucleotide sequence ID" value="NZ_JARSOS010000076.1"/>
</dbReference>
<dbReference type="InterPro" id="IPR000962">
    <property type="entry name" value="Znf_DskA_TraR"/>
</dbReference>
<evidence type="ECO:0000256" key="3">
    <source>
        <dbReference type="ARBA" id="ARBA00022833"/>
    </source>
</evidence>
<evidence type="ECO:0000256" key="1">
    <source>
        <dbReference type="ARBA" id="ARBA00022723"/>
    </source>
</evidence>
<reference evidence="7 8" key="1">
    <citation type="submission" date="2023-03" db="EMBL/GenBank/DDBJ databases">
        <title>Bacillus Genome Sequencing.</title>
        <authorList>
            <person name="Dunlap C."/>
        </authorList>
    </citation>
    <scope>NUCLEOTIDE SEQUENCE [LARGE SCALE GENOMIC DNA]</scope>
    <source>
        <strain evidence="7 8">NRS-1717</strain>
    </source>
</reference>
<evidence type="ECO:0000313" key="7">
    <source>
        <dbReference type="EMBL" id="MED4400572.1"/>
    </source>
</evidence>
<organism evidence="7 8">
    <name type="scientific">Metabacillus fastidiosus</name>
    <dbReference type="NCBI Taxonomy" id="1458"/>
    <lineage>
        <taxon>Bacteria</taxon>
        <taxon>Bacillati</taxon>
        <taxon>Bacillota</taxon>
        <taxon>Bacilli</taxon>
        <taxon>Bacillales</taxon>
        <taxon>Bacillaceae</taxon>
        <taxon>Metabacillus</taxon>
    </lineage>
</organism>
<accession>A0ABU6NTV1</accession>
<keyword evidence="3" id="KW-0862">Zinc</keyword>
<dbReference type="Pfam" id="PF01258">
    <property type="entry name" value="zf-dskA_traR"/>
    <property type="match status" value="1"/>
</dbReference>
<evidence type="ECO:0000259" key="6">
    <source>
        <dbReference type="Pfam" id="PF01258"/>
    </source>
</evidence>
<keyword evidence="8" id="KW-1185">Reference proteome</keyword>
<feature type="zinc finger region" description="dksA C4-type" evidence="4">
    <location>
        <begin position="88"/>
        <end position="112"/>
    </location>
</feature>
<comment type="caution">
    <text evidence="7">The sequence shown here is derived from an EMBL/GenBank/DDBJ whole genome shotgun (WGS) entry which is preliminary data.</text>
</comment>